<gene>
    <name evidence="4" type="ORF">IWH25_12895</name>
</gene>
<dbReference type="EMBL" id="CP064781">
    <property type="protein sequence ID" value="QRJ62663.1"/>
    <property type="molecule type" value="Genomic_DNA"/>
</dbReference>
<evidence type="ECO:0000313" key="5">
    <source>
        <dbReference type="Proteomes" id="UP000663444"/>
    </source>
</evidence>
<dbReference type="InterPro" id="IPR000089">
    <property type="entry name" value="Biotin_lipoyl"/>
</dbReference>
<dbReference type="GO" id="GO:0016746">
    <property type="term" value="F:acyltransferase activity"/>
    <property type="evidence" value="ECO:0007669"/>
    <property type="project" value="UniProtKB-KW"/>
</dbReference>
<dbReference type="CDD" id="cd06849">
    <property type="entry name" value="lipoyl_domain"/>
    <property type="match status" value="1"/>
</dbReference>
<dbReference type="Proteomes" id="UP000663444">
    <property type="component" value="Chromosome"/>
</dbReference>
<organism evidence="4 5">
    <name type="scientific">Azospira restricta</name>
    <dbReference type="NCBI Taxonomy" id="404405"/>
    <lineage>
        <taxon>Bacteria</taxon>
        <taxon>Pseudomonadati</taxon>
        <taxon>Pseudomonadota</taxon>
        <taxon>Betaproteobacteria</taxon>
        <taxon>Rhodocyclales</taxon>
        <taxon>Rhodocyclaceae</taxon>
        <taxon>Azospira</taxon>
    </lineage>
</organism>
<name>A0A974SND0_9RHOO</name>
<accession>A0A974SND0</accession>
<dbReference type="RefSeq" id="WP_203386193.1">
    <property type="nucleotide sequence ID" value="NZ_CP064781.1"/>
</dbReference>
<keyword evidence="5" id="KW-1185">Reference proteome</keyword>
<feature type="domain" description="Lipoyl-binding" evidence="3">
    <location>
        <begin position="5"/>
        <end position="88"/>
    </location>
</feature>
<proteinExistence type="predicted"/>
<keyword evidence="4" id="KW-0012">Acyltransferase</keyword>
<dbReference type="InterPro" id="IPR003016">
    <property type="entry name" value="2-oxoA_DH_lipoyl-BS"/>
</dbReference>
<evidence type="ECO:0000259" key="3">
    <source>
        <dbReference type="PROSITE" id="PS50968"/>
    </source>
</evidence>
<comment type="cofactor">
    <cofactor evidence="1">
        <name>(R)-lipoate</name>
        <dbReference type="ChEBI" id="CHEBI:83088"/>
    </cofactor>
</comment>
<keyword evidence="2" id="KW-0450">Lipoyl</keyword>
<dbReference type="Gene3D" id="2.40.50.100">
    <property type="match status" value="1"/>
</dbReference>
<dbReference type="AlphaFoldDB" id="A0A974SND0"/>
<protein>
    <submittedName>
        <fullName evidence="4">Dihydrolipoamide acyltransferase</fullName>
    </submittedName>
</protein>
<evidence type="ECO:0000256" key="2">
    <source>
        <dbReference type="ARBA" id="ARBA00022823"/>
    </source>
</evidence>
<dbReference type="KEGG" id="ares:IWH25_12895"/>
<dbReference type="SUPFAM" id="SSF51230">
    <property type="entry name" value="Single hybrid motif"/>
    <property type="match status" value="1"/>
</dbReference>
<reference evidence="4" key="1">
    <citation type="submission" date="2020-11" db="EMBL/GenBank/DDBJ databases">
        <title>Azospira restricta DSM 18626 genome sequence.</title>
        <authorList>
            <person name="Moe W.M."/>
        </authorList>
    </citation>
    <scope>NUCLEOTIDE SEQUENCE</scope>
    <source>
        <strain evidence="4">DSM 18626</strain>
    </source>
</reference>
<keyword evidence="4" id="KW-0808">Transferase</keyword>
<evidence type="ECO:0000313" key="4">
    <source>
        <dbReference type="EMBL" id="QRJ62663.1"/>
    </source>
</evidence>
<dbReference type="Pfam" id="PF00364">
    <property type="entry name" value="Biotin_lipoyl"/>
    <property type="match status" value="1"/>
</dbReference>
<evidence type="ECO:0000256" key="1">
    <source>
        <dbReference type="ARBA" id="ARBA00001938"/>
    </source>
</evidence>
<dbReference type="InterPro" id="IPR011053">
    <property type="entry name" value="Single_hybrid_motif"/>
</dbReference>
<dbReference type="PROSITE" id="PS50968">
    <property type="entry name" value="BIOTINYL_LIPOYL"/>
    <property type="match status" value="1"/>
</dbReference>
<sequence>MTAAATEIRMPRYPECWESCGSCASGDVFVLEVFVQPGDRIEREDNIISIETGKVALDIPCPWAGTVRDVFIEVGDKPEEGALLITMEREE</sequence>
<dbReference type="PROSITE" id="PS00189">
    <property type="entry name" value="LIPOYL"/>
    <property type="match status" value="1"/>
</dbReference>